<dbReference type="InterPro" id="IPR013154">
    <property type="entry name" value="ADH-like_N"/>
</dbReference>
<dbReference type="SUPFAM" id="SSF50129">
    <property type="entry name" value="GroES-like"/>
    <property type="match status" value="1"/>
</dbReference>
<accession>A0A4Y6Q1D7</accession>
<dbReference type="OrthoDB" id="9787435at2"/>
<dbReference type="Pfam" id="PF13602">
    <property type="entry name" value="ADH_zinc_N_2"/>
    <property type="match status" value="1"/>
</dbReference>
<dbReference type="CDD" id="cd08267">
    <property type="entry name" value="MDR1"/>
    <property type="match status" value="1"/>
</dbReference>
<dbReference type="GO" id="GO:0008270">
    <property type="term" value="F:zinc ion binding"/>
    <property type="evidence" value="ECO:0007669"/>
    <property type="project" value="InterPro"/>
</dbReference>
<dbReference type="Gene3D" id="3.40.50.720">
    <property type="entry name" value="NAD(P)-binding Rossmann-like Domain"/>
    <property type="match status" value="1"/>
</dbReference>
<proteinExistence type="predicted"/>
<gene>
    <name evidence="3" type="ORF">FIV42_27680</name>
</gene>
<feature type="domain" description="Enoyl reductase (ER)" evidence="2">
    <location>
        <begin position="17"/>
        <end position="332"/>
    </location>
</feature>
<dbReference type="InterPro" id="IPR011032">
    <property type="entry name" value="GroES-like_sf"/>
</dbReference>
<dbReference type="InterPro" id="IPR002364">
    <property type="entry name" value="Quin_OxRdtase/zeta-crystal_CS"/>
</dbReference>
<evidence type="ECO:0000259" key="2">
    <source>
        <dbReference type="SMART" id="SM00829"/>
    </source>
</evidence>
<accession>A0A5B8YIX9</accession>
<dbReference type="PANTHER" id="PTHR11695:SF294">
    <property type="entry name" value="RETICULON-4-INTERACTING PROTEIN 1, MITOCHONDRIAL"/>
    <property type="match status" value="1"/>
</dbReference>
<organism evidence="3 4">
    <name type="scientific">Persicimonas caeni</name>
    <dbReference type="NCBI Taxonomy" id="2292766"/>
    <lineage>
        <taxon>Bacteria</taxon>
        <taxon>Deltaproteobacteria</taxon>
        <taxon>Bradymonadales</taxon>
        <taxon>Bradymonadaceae</taxon>
        <taxon>Persicimonas</taxon>
    </lineage>
</organism>
<keyword evidence="4" id="KW-1185">Reference proteome</keyword>
<dbReference type="AlphaFoldDB" id="A0A4Y6Q1D7"/>
<evidence type="ECO:0000256" key="1">
    <source>
        <dbReference type="ARBA" id="ARBA00023002"/>
    </source>
</evidence>
<protein>
    <submittedName>
        <fullName evidence="3">NAD(P)-dependent alcohol dehydrogenase</fullName>
    </submittedName>
</protein>
<dbReference type="PANTHER" id="PTHR11695">
    <property type="entry name" value="ALCOHOL DEHYDROGENASE RELATED"/>
    <property type="match status" value="1"/>
</dbReference>
<evidence type="ECO:0000313" key="3">
    <source>
        <dbReference type="EMBL" id="QDG54388.1"/>
    </source>
</evidence>
<keyword evidence="1" id="KW-0560">Oxidoreductase</keyword>
<dbReference type="Proteomes" id="UP000315995">
    <property type="component" value="Chromosome"/>
</dbReference>
<dbReference type="GO" id="GO:0016491">
    <property type="term" value="F:oxidoreductase activity"/>
    <property type="evidence" value="ECO:0007669"/>
    <property type="project" value="UniProtKB-KW"/>
</dbReference>
<dbReference type="EMBL" id="CP041186">
    <property type="protein sequence ID" value="QDG54388.1"/>
    <property type="molecule type" value="Genomic_DNA"/>
</dbReference>
<dbReference type="SMART" id="SM00829">
    <property type="entry name" value="PKS_ER"/>
    <property type="match status" value="1"/>
</dbReference>
<evidence type="ECO:0000313" key="4">
    <source>
        <dbReference type="Proteomes" id="UP000315995"/>
    </source>
</evidence>
<dbReference type="InterPro" id="IPR020843">
    <property type="entry name" value="ER"/>
</dbReference>
<dbReference type="PROSITE" id="PS01162">
    <property type="entry name" value="QOR_ZETA_CRYSTAL"/>
    <property type="match status" value="1"/>
</dbReference>
<dbReference type="Gene3D" id="3.90.180.10">
    <property type="entry name" value="Medium-chain alcohol dehydrogenases, catalytic domain"/>
    <property type="match status" value="1"/>
</dbReference>
<dbReference type="Pfam" id="PF08240">
    <property type="entry name" value="ADH_N"/>
    <property type="match status" value="1"/>
</dbReference>
<reference evidence="3 4" key="1">
    <citation type="submission" date="2019-06" db="EMBL/GenBank/DDBJ databases">
        <title>Persicimonas caeni gen. nov., sp. nov., a predatory bacterium isolated from solar saltern.</title>
        <authorList>
            <person name="Wang S."/>
        </authorList>
    </citation>
    <scope>NUCLEOTIDE SEQUENCE [LARGE SCALE GENOMIC DNA]</scope>
    <source>
        <strain evidence="3 4">YN101</strain>
    </source>
</reference>
<dbReference type="InterPro" id="IPR036291">
    <property type="entry name" value="NAD(P)-bd_dom_sf"/>
</dbReference>
<dbReference type="InterPro" id="IPR050700">
    <property type="entry name" value="YIM1/Zinc_Alcohol_DH_Fams"/>
</dbReference>
<sequence>MLTGSHTMKAVVMRGYGAPNVLEYVQDAPRPQCAANQVVIAVEAASVNPLDCKTRSGELRLMLRRRFPLVLGNDVSGRVVKVGADVEGFAPGDEVFCMLDANARRACNGFAMSGSYAEYAVTRADTLCRKPQNLSHVEAAAVPLAALTAHQALVDRAKLREGQRILINGASGGVGSFAVQIAKALGAHVTAVCSARNVELVEGLGADRVIDYRETDFCEESRQYDVVYDVVSNRSFGECCGVLGPAGVYVQNVATLSSFAFPLVRPAAKLFGREKRLEHVWVTPSGEELAKVARLIEAGAVRPVVESVYPLDRAAQAHEAVESGGAAGKTVLRVA</sequence>
<dbReference type="SUPFAM" id="SSF51735">
    <property type="entry name" value="NAD(P)-binding Rossmann-fold domains"/>
    <property type="match status" value="1"/>
</dbReference>
<name>A0A4Y6Q1D7_PERCE</name>